<dbReference type="PANTHER" id="PTHR36220">
    <property type="entry name" value="UNNAMED PRODUCT"/>
    <property type="match status" value="1"/>
</dbReference>
<dbReference type="SUPFAM" id="SSF69322">
    <property type="entry name" value="Tricorn protease domain 2"/>
    <property type="match status" value="1"/>
</dbReference>
<organism evidence="1 2">
    <name type="scientific">Photorhabdus luminescens subsp. mexicana</name>
    <dbReference type="NCBI Taxonomy" id="2100167"/>
    <lineage>
        <taxon>Bacteria</taxon>
        <taxon>Pseudomonadati</taxon>
        <taxon>Pseudomonadota</taxon>
        <taxon>Gammaproteobacteria</taxon>
        <taxon>Enterobacterales</taxon>
        <taxon>Morganellaceae</taxon>
        <taxon>Photorhabdus</taxon>
    </lineage>
</organism>
<gene>
    <name evidence="1" type="ORF">C5468_06725</name>
</gene>
<dbReference type="RefSeq" id="WP_132344482.1">
    <property type="nucleotide sequence ID" value="NZ_CAWOLF010000006.1"/>
</dbReference>
<accession>A0A4R4JJU4</accession>
<dbReference type="AlphaFoldDB" id="A0A4R4JJU4"/>
<comment type="caution">
    <text evidence="1">The sequence shown here is derived from an EMBL/GenBank/DDBJ whole genome shotgun (WGS) entry which is preliminary data.</text>
</comment>
<reference evidence="1 2" key="1">
    <citation type="journal article" date="2019" name="Int. J. Syst. Evol. Microbiol.">
        <title>Photorhabdus khanii subsp. guanajuatensis subsp. nov., isolated from Heterorhabditis atacamensis, and Photorhabdus luminescens subsp. mexicana subsp. nov., isolated from Heterorhabditis mexicana entomopathogenic nematodes.</title>
        <authorList>
            <person name="Machado R.A.R."/>
            <person name="Bruno P."/>
            <person name="Arce C.C.M."/>
            <person name="Liechti N."/>
            <person name="Kohler A."/>
            <person name="Bernal J."/>
            <person name="Bruggmann R."/>
            <person name="Turlings T.C.J."/>
        </authorList>
    </citation>
    <scope>NUCLEOTIDE SEQUENCE [LARGE SCALE GENOMIC DNA]</scope>
    <source>
        <strain evidence="1 2">MEX47-22</strain>
    </source>
</reference>
<dbReference type="EMBL" id="PUJX01000006">
    <property type="protein sequence ID" value="TDB53379.1"/>
    <property type="molecule type" value="Genomic_DNA"/>
</dbReference>
<evidence type="ECO:0000313" key="2">
    <source>
        <dbReference type="Proteomes" id="UP000295550"/>
    </source>
</evidence>
<proteinExistence type="predicted"/>
<dbReference type="Proteomes" id="UP000295550">
    <property type="component" value="Unassembled WGS sequence"/>
</dbReference>
<dbReference type="InterPro" id="IPR028994">
    <property type="entry name" value="Integrin_alpha_N"/>
</dbReference>
<evidence type="ECO:0000313" key="1">
    <source>
        <dbReference type="EMBL" id="TDB53379.1"/>
    </source>
</evidence>
<dbReference type="Gene3D" id="2.130.10.130">
    <property type="entry name" value="Integrin alpha, N-terminal"/>
    <property type="match status" value="1"/>
</dbReference>
<sequence length="499" mass="54902">MMTDKEISTVGSLKASFKSGVQLMPEAFSHLIDEAYKAYEIIDGAQGDGPTAGLKRDDKGKLALNVHHSGGLNLDQGALALSLKPEGGISFDGGRRLKLDADWQIQFEDFFSLSRRERMEITQLLGLKRIVMTRIVSPFPKEGFGRSISINEAGDCLAVGARGALYVYTRRKSGEWNTSTPIEFKRREYEFGNLNVNLNAAGDLLAVGCPVLGDGNLRGKAYVYACLNGVWDTENPIVFLPPPGFQYFGSTVSLNAAGNCLAIGGTHYPGVVYMYTRSNGTWDMENPIQFWNPGDESDNFGGSVDLNATGNRLVVSSQDLSIRYYWFYVYECTNGIWDKENPTKFSAYFEDAWFGLSMNEAGDRLARGTIVYRSSAGKVYVFTRTDGGWDMENRIKFLAPESDAYFFGMSAGLNNVGDRLIVGSSSVVYVYKYINNQWDIGNPIKVLNPSSNSGNSDDYDDFDFVIRNAAGTILAVSATSTKVDSASKAGVIYIFENVN</sequence>
<protein>
    <submittedName>
        <fullName evidence="1">Uncharacterized protein</fullName>
    </submittedName>
</protein>
<name>A0A4R4JJU4_PHOLU</name>
<dbReference type="PANTHER" id="PTHR36220:SF1">
    <property type="entry name" value="GAMMA TUBULIN COMPLEX COMPONENT C-TERMINAL DOMAIN-CONTAINING PROTEIN"/>
    <property type="match status" value="1"/>
</dbReference>